<dbReference type="InterPro" id="IPR012899">
    <property type="entry name" value="LTXXQ"/>
</dbReference>
<protein>
    <recommendedName>
        <fullName evidence="3">LTXXQ motif family protein</fullName>
    </recommendedName>
</protein>
<reference evidence="2" key="1">
    <citation type="submission" date="2015-12" db="EMBL/GenBank/DDBJ databases">
        <title>Complete genome sequence of Pandoraea norimbergensis DSM 11628.</title>
        <authorList>
            <person name="Ee R."/>
            <person name="Lim Y.-L."/>
            <person name="Yong D."/>
            <person name="Yin W.-F."/>
            <person name="Chan K.-G."/>
        </authorList>
    </citation>
    <scope>NUCLEOTIDE SEQUENCE [LARGE SCALE GENOMIC DNA]</scope>
    <source>
        <strain evidence="2">DSM 11628</strain>
    </source>
</reference>
<evidence type="ECO:0008006" key="3">
    <source>
        <dbReference type="Google" id="ProtNLM"/>
    </source>
</evidence>
<keyword evidence="2" id="KW-1185">Reference proteome</keyword>
<dbReference type="EMBL" id="CP013480">
    <property type="protein sequence ID" value="ALS63226.1"/>
    <property type="molecule type" value="Genomic_DNA"/>
</dbReference>
<sequence length="115" mass="13044">MNTAARSRIETRITDLHTKLHITRTQEALWKDFADVMRANADTMTTLAQSRNDHQNRMTALDDMKSYRDLAQMHADGVTKLVPPFEALYNNMSDAQKANADAVFRSAEHHASPTK</sequence>
<evidence type="ECO:0000313" key="2">
    <source>
        <dbReference type="Proteomes" id="UP000060277"/>
    </source>
</evidence>
<dbReference type="Proteomes" id="UP000060277">
    <property type="component" value="Chromosome"/>
</dbReference>
<gene>
    <name evidence="1" type="ORF">AT302_11875</name>
</gene>
<evidence type="ECO:0000313" key="1">
    <source>
        <dbReference type="EMBL" id="ALS63226.1"/>
    </source>
</evidence>
<accession>A0ABM5WRC2</accession>
<organism evidence="1 2">
    <name type="scientific">Pandoraea norimbergensis</name>
    <dbReference type="NCBI Taxonomy" id="93219"/>
    <lineage>
        <taxon>Bacteria</taxon>
        <taxon>Pseudomonadati</taxon>
        <taxon>Pseudomonadota</taxon>
        <taxon>Betaproteobacteria</taxon>
        <taxon>Burkholderiales</taxon>
        <taxon>Burkholderiaceae</taxon>
        <taxon>Pandoraea</taxon>
    </lineage>
</organism>
<dbReference type="Pfam" id="PF07813">
    <property type="entry name" value="LTXXQ"/>
    <property type="match status" value="1"/>
</dbReference>
<proteinExistence type="predicted"/>
<name>A0ABM5WRC2_9BURK</name>